<dbReference type="Pfam" id="PF13229">
    <property type="entry name" value="Beta_helix"/>
    <property type="match status" value="1"/>
</dbReference>
<proteinExistence type="predicted"/>
<gene>
    <name evidence="2" type="ORF">FE784_25890</name>
</gene>
<sequence>MMNMNDKLIRLIVFPLMVALLTASLSTIREASPSSAQSREQQQSVTGTVYYVDSFDGNDANPGTNSDAPWKSLGKVNATTFSSGDRILFKAGGAWTGTLKPAGSGSAAAPITIDSYGVGSKPLIMGNGTRAAIELTMQEYWTIQNLEVTNDSAQAALRSGIYIHGTGSDPAAPPMRGIRILNMDVHHVKGIHNYLDGDVWRSAAIQASGVFENLEIDGNHVHDVTGGGIFHFSPGTSRDLVFRNNVVNKTGRDGIIVAQAKNVLVESNTVLDAGINGQGFRWIAGMFPTCVEDAIFQYNEVARTVKEITDGQGLDADVRNGGTIIFQYNYSRDNQGGFLLVTEELTPYRDSAPLQANIIRYNISQNDAGGEMKIRAPEKTYVYNNDIYCPDCILRIGSDGFTGYGEGAKLWNNIFAVAGGAYQPDFMYDSNLYTGIGVLPDDPNPVKADPLFISPGYGSDFKTGVDGYRLQAASPAINAGKPIADNGSRDYWGNPLYVGYPDIGAFEYPEAAAHGPAPDPGPVNMLLNPGFEAPVAGNWPWSYGYGDPASPFAYTTGQNHTAGGARSLMLTGKGGYRGVRQDIRVLPNTDYVFSLYANTNNSGISSKIAVFKVLDMQEATIGQAIIGHTGGDWQRFSLVVNSGSRTSLRLAVLDGGISGYFDDFSVVPADAVAPTWPNGSVLSATYGSSASVLLTWTPATDNTGVTQYRVYEANRMLSTVVGSVYNYTVNGLELGSDYAFTVKAGDKVGNWSEPGLTIGIRTP</sequence>
<dbReference type="Gene3D" id="2.160.20.10">
    <property type="entry name" value="Single-stranded right-handed beta-helix, Pectin lyase-like"/>
    <property type="match status" value="1"/>
</dbReference>
<reference evidence="2 3" key="1">
    <citation type="submission" date="2019-05" db="EMBL/GenBank/DDBJ databases">
        <title>We sequenced the genome of Paenibacillus hemerocallicola KCTC 33185 for further insight into its adaptation and study the phylogeny of Paenibacillus.</title>
        <authorList>
            <person name="Narsing Rao M.P."/>
        </authorList>
    </citation>
    <scope>NUCLEOTIDE SEQUENCE [LARGE SCALE GENOMIC DNA]</scope>
    <source>
        <strain evidence="2 3">KCTC 33185</strain>
    </source>
</reference>
<evidence type="ECO:0000259" key="1">
    <source>
        <dbReference type="PROSITE" id="PS50853"/>
    </source>
</evidence>
<dbReference type="SUPFAM" id="SSF49265">
    <property type="entry name" value="Fibronectin type III"/>
    <property type="match status" value="1"/>
</dbReference>
<dbReference type="Gene3D" id="2.60.40.10">
    <property type="entry name" value="Immunoglobulins"/>
    <property type="match status" value="1"/>
</dbReference>
<dbReference type="InterPro" id="IPR039448">
    <property type="entry name" value="Beta_helix"/>
</dbReference>
<organism evidence="2 3">
    <name type="scientific">Paenibacillus hemerocallicola</name>
    <dbReference type="NCBI Taxonomy" id="1172614"/>
    <lineage>
        <taxon>Bacteria</taxon>
        <taxon>Bacillati</taxon>
        <taxon>Bacillota</taxon>
        <taxon>Bacilli</taxon>
        <taxon>Bacillales</taxon>
        <taxon>Paenibacillaceae</taxon>
        <taxon>Paenibacillus</taxon>
    </lineage>
</organism>
<dbReference type="InterPro" id="IPR008979">
    <property type="entry name" value="Galactose-bd-like_sf"/>
</dbReference>
<protein>
    <recommendedName>
        <fullName evidence="1">Fibronectin type-III domain-containing protein</fullName>
    </recommendedName>
</protein>
<dbReference type="OrthoDB" id="3333873at2"/>
<dbReference type="InterPro" id="IPR006626">
    <property type="entry name" value="PbH1"/>
</dbReference>
<dbReference type="InterPro" id="IPR036116">
    <property type="entry name" value="FN3_sf"/>
</dbReference>
<dbReference type="InterPro" id="IPR011050">
    <property type="entry name" value="Pectin_lyase_fold/virulence"/>
</dbReference>
<feature type="domain" description="Fibronectin type-III" evidence="1">
    <location>
        <begin position="673"/>
        <end position="763"/>
    </location>
</feature>
<keyword evidence="3" id="KW-1185">Reference proteome</keyword>
<dbReference type="InterPro" id="IPR012334">
    <property type="entry name" value="Pectin_lyas_fold"/>
</dbReference>
<dbReference type="InterPro" id="IPR013783">
    <property type="entry name" value="Ig-like_fold"/>
</dbReference>
<dbReference type="SUPFAM" id="SSF51126">
    <property type="entry name" value="Pectin lyase-like"/>
    <property type="match status" value="1"/>
</dbReference>
<dbReference type="AlphaFoldDB" id="A0A5C4T2R5"/>
<accession>A0A5C4T2R5</accession>
<dbReference type="InterPro" id="IPR059226">
    <property type="entry name" value="Choice_anch_Q_dom"/>
</dbReference>
<dbReference type="Pfam" id="PF00041">
    <property type="entry name" value="fn3"/>
    <property type="match status" value="1"/>
</dbReference>
<dbReference type="EMBL" id="VDCQ01000044">
    <property type="protein sequence ID" value="TNJ63354.1"/>
    <property type="molecule type" value="Genomic_DNA"/>
</dbReference>
<evidence type="ECO:0000313" key="2">
    <source>
        <dbReference type="EMBL" id="TNJ63354.1"/>
    </source>
</evidence>
<dbReference type="NCBIfam" id="NF041518">
    <property type="entry name" value="choice_anch_Q"/>
    <property type="match status" value="1"/>
</dbReference>
<comment type="caution">
    <text evidence="2">The sequence shown here is derived from an EMBL/GenBank/DDBJ whole genome shotgun (WGS) entry which is preliminary data.</text>
</comment>
<name>A0A5C4T2R5_9BACL</name>
<dbReference type="SMART" id="SM00710">
    <property type="entry name" value="PbH1"/>
    <property type="match status" value="5"/>
</dbReference>
<dbReference type="SUPFAM" id="SSF49785">
    <property type="entry name" value="Galactose-binding domain-like"/>
    <property type="match status" value="1"/>
</dbReference>
<dbReference type="InterPro" id="IPR003961">
    <property type="entry name" value="FN3_dom"/>
</dbReference>
<dbReference type="PROSITE" id="PS50853">
    <property type="entry name" value="FN3"/>
    <property type="match status" value="1"/>
</dbReference>
<dbReference type="Proteomes" id="UP000307943">
    <property type="component" value="Unassembled WGS sequence"/>
</dbReference>
<evidence type="ECO:0000313" key="3">
    <source>
        <dbReference type="Proteomes" id="UP000307943"/>
    </source>
</evidence>
<dbReference type="CDD" id="cd00063">
    <property type="entry name" value="FN3"/>
    <property type="match status" value="1"/>
</dbReference>
<dbReference type="SMART" id="SM00060">
    <property type="entry name" value="FN3"/>
    <property type="match status" value="1"/>
</dbReference>
<dbReference type="Gene3D" id="2.60.120.260">
    <property type="entry name" value="Galactose-binding domain-like"/>
    <property type="match status" value="1"/>
</dbReference>